<dbReference type="AlphaFoldDB" id="A0A6J4NAG8"/>
<feature type="non-terminal residue" evidence="1">
    <location>
        <position position="1"/>
    </location>
</feature>
<proteinExistence type="predicted"/>
<organism evidence="1">
    <name type="scientific">uncultured Rubrobacteraceae bacterium</name>
    <dbReference type="NCBI Taxonomy" id="349277"/>
    <lineage>
        <taxon>Bacteria</taxon>
        <taxon>Bacillati</taxon>
        <taxon>Actinomycetota</taxon>
        <taxon>Rubrobacteria</taxon>
        <taxon>Rubrobacterales</taxon>
        <taxon>Rubrobacteraceae</taxon>
        <taxon>environmental samples</taxon>
    </lineage>
</organism>
<dbReference type="EMBL" id="CADCUT010000002">
    <property type="protein sequence ID" value="CAA9382102.1"/>
    <property type="molecule type" value="Genomic_DNA"/>
</dbReference>
<reference evidence="1" key="1">
    <citation type="submission" date="2020-02" db="EMBL/GenBank/DDBJ databases">
        <authorList>
            <person name="Meier V. D."/>
        </authorList>
    </citation>
    <scope>NUCLEOTIDE SEQUENCE</scope>
    <source>
        <strain evidence="1">AVDCRST_MAG03</strain>
    </source>
</reference>
<gene>
    <name evidence="1" type="ORF">AVDCRST_MAG03-23</name>
</gene>
<feature type="non-terminal residue" evidence="1">
    <location>
        <position position="54"/>
    </location>
</feature>
<protein>
    <submittedName>
        <fullName evidence="1">Uncharacterized protein</fullName>
    </submittedName>
</protein>
<evidence type="ECO:0000313" key="1">
    <source>
        <dbReference type="EMBL" id="CAA9382102.1"/>
    </source>
</evidence>
<name>A0A6J4NAG8_9ACTN</name>
<accession>A0A6J4NAG8</accession>
<sequence>AYERLQATSPRPCCGSRAPAAFSAIVTRLRWASYRRGRGRTKDPRPPVLHLSRV</sequence>